<gene>
    <name evidence="1" type="ORF">F511_08463</name>
</gene>
<dbReference type="Proteomes" id="UP000250235">
    <property type="component" value="Unassembled WGS sequence"/>
</dbReference>
<dbReference type="OrthoDB" id="1935999at2759"/>
<dbReference type="EMBL" id="KV017149">
    <property type="protein sequence ID" value="KZV19035.1"/>
    <property type="molecule type" value="Genomic_DNA"/>
</dbReference>
<dbReference type="PANTHER" id="PTHR35317:SF27">
    <property type="entry name" value="RETROVIRUS-RELATED POL POLYPROTEIN FROM TRANSPOSON TNT 1-94"/>
    <property type="match status" value="1"/>
</dbReference>
<keyword evidence="2" id="KW-1185">Reference proteome</keyword>
<feature type="non-terminal residue" evidence="1">
    <location>
        <position position="1"/>
    </location>
</feature>
<name>A0A2Z7ACG1_9LAMI</name>
<sequence>KLKDLKAKNYLFQAIDRATLETILCKDTSKQIWDSMKKKYQGNAKAKRVLLQGLRTEFENLRMKSGETVADFFSRTMATVNKMRIHGEKIIYCDNNSAIKLSKNPVLHGRSKHIDVKYHFLQDLTRNGTLDLIYCRSKDQIADMFTKSLKLPAFQKLRDCLGMCTLENKFEGGCLN</sequence>
<accession>A0A2Z7ACG1</accession>
<dbReference type="PANTHER" id="PTHR35317">
    <property type="entry name" value="OS04G0629600 PROTEIN"/>
    <property type="match status" value="1"/>
</dbReference>
<reference evidence="1 2" key="1">
    <citation type="journal article" date="2015" name="Proc. Natl. Acad. Sci. U.S.A.">
        <title>The resurrection genome of Boea hygrometrica: A blueprint for survival of dehydration.</title>
        <authorList>
            <person name="Xiao L."/>
            <person name="Yang G."/>
            <person name="Zhang L."/>
            <person name="Yang X."/>
            <person name="Zhao S."/>
            <person name="Ji Z."/>
            <person name="Zhou Q."/>
            <person name="Hu M."/>
            <person name="Wang Y."/>
            <person name="Chen M."/>
            <person name="Xu Y."/>
            <person name="Jin H."/>
            <person name="Xiao X."/>
            <person name="Hu G."/>
            <person name="Bao F."/>
            <person name="Hu Y."/>
            <person name="Wan P."/>
            <person name="Li L."/>
            <person name="Deng X."/>
            <person name="Kuang T."/>
            <person name="Xiang C."/>
            <person name="Zhu J.K."/>
            <person name="Oliver M.J."/>
            <person name="He Y."/>
        </authorList>
    </citation>
    <scope>NUCLEOTIDE SEQUENCE [LARGE SCALE GENOMIC DNA]</scope>
    <source>
        <strain evidence="2">cv. XS01</strain>
    </source>
</reference>
<dbReference type="Pfam" id="PF14223">
    <property type="entry name" value="Retrotran_gag_2"/>
    <property type="match status" value="1"/>
</dbReference>
<dbReference type="CDD" id="cd09272">
    <property type="entry name" value="RNase_HI_RT_Ty1"/>
    <property type="match status" value="1"/>
</dbReference>
<evidence type="ECO:0000313" key="1">
    <source>
        <dbReference type="EMBL" id="KZV19035.1"/>
    </source>
</evidence>
<evidence type="ECO:0008006" key="3">
    <source>
        <dbReference type="Google" id="ProtNLM"/>
    </source>
</evidence>
<proteinExistence type="predicted"/>
<protein>
    <recommendedName>
        <fullName evidence="3">Retrovirus-related Pol polyprotein from transposon TNT 1-94</fullName>
    </recommendedName>
</protein>
<evidence type="ECO:0000313" key="2">
    <source>
        <dbReference type="Proteomes" id="UP000250235"/>
    </source>
</evidence>
<dbReference type="AlphaFoldDB" id="A0A2Z7ACG1"/>
<organism evidence="1 2">
    <name type="scientific">Dorcoceras hygrometricum</name>
    <dbReference type="NCBI Taxonomy" id="472368"/>
    <lineage>
        <taxon>Eukaryota</taxon>
        <taxon>Viridiplantae</taxon>
        <taxon>Streptophyta</taxon>
        <taxon>Embryophyta</taxon>
        <taxon>Tracheophyta</taxon>
        <taxon>Spermatophyta</taxon>
        <taxon>Magnoliopsida</taxon>
        <taxon>eudicotyledons</taxon>
        <taxon>Gunneridae</taxon>
        <taxon>Pentapetalae</taxon>
        <taxon>asterids</taxon>
        <taxon>lamiids</taxon>
        <taxon>Lamiales</taxon>
        <taxon>Gesneriaceae</taxon>
        <taxon>Didymocarpoideae</taxon>
        <taxon>Trichosporeae</taxon>
        <taxon>Loxocarpinae</taxon>
        <taxon>Dorcoceras</taxon>
    </lineage>
</organism>